<feature type="non-terminal residue" evidence="1">
    <location>
        <position position="1"/>
    </location>
</feature>
<gene>
    <name evidence="1" type="ORF">IE53DRAFT_387816</name>
</gene>
<evidence type="ECO:0000313" key="2">
    <source>
        <dbReference type="Proteomes" id="UP000245626"/>
    </source>
</evidence>
<organism evidence="1 2">
    <name type="scientific">Violaceomyces palustris</name>
    <dbReference type="NCBI Taxonomy" id="1673888"/>
    <lineage>
        <taxon>Eukaryota</taxon>
        <taxon>Fungi</taxon>
        <taxon>Dikarya</taxon>
        <taxon>Basidiomycota</taxon>
        <taxon>Ustilaginomycotina</taxon>
        <taxon>Ustilaginomycetes</taxon>
        <taxon>Violaceomycetales</taxon>
        <taxon>Violaceomycetaceae</taxon>
        <taxon>Violaceomyces</taxon>
    </lineage>
</organism>
<dbReference type="Proteomes" id="UP000245626">
    <property type="component" value="Unassembled WGS sequence"/>
</dbReference>
<protein>
    <submittedName>
        <fullName evidence="1">Chitin synthase export chaperone</fullName>
    </submittedName>
</protein>
<dbReference type="EMBL" id="KZ819989">
    <property type="protein sequence ID" value="PWN49928.1"/>
    <property type="molecule type" value="Genomic_DNA"/>
</dbReference>
<reference evidence="1 2" key="1">
    <citation type="journal article" date="2018" name="Mol. Biol. Evol.">
        <title>Broad Genomic Sampling Reveals a Smut Pathogenic Ancestry of the Fungal Clade Ustilaginomycotina.</title>
        <authorList>
            <person name="Kijpornyongpan T."/>
            <person name="Mondo S.J."/>
            <person name="Barry K."/>
            <person name="Sandor L."/>
            <person name="Lee J."/>
            <person name="Lipzen A."/>
            <person name="Pangilinan J."/>
            <person name="LaButti K."/>
            <person name="Hainaut M."/>
            <person name="Henrissat B."/>
            <person name="Grigoriev I.V."/>
            <person name="Spatafora J.W."/>
            <person name="Aime M.C."/>
        </authorList>
    </citation>
    <scope>NUCLEOTIDE SEQUENCE [LARGE SCALE GENOMIC DNA]</scope>
    <source>
        <strain evidence="1 2">SA 807</strain>
    </source>
</reference>
<keyword evidence="2" id="KW-1185">Reference proteome</keyword>
<name>A0ACD0NVP3_9BASI</name>
<accession>A0ACD0NVP3</accession>
<proteinExistence type="predicted"/>
<sequence>PPGTKHKQNPRQTLPLFSATCFIHIAALIMTAIMVYHIRSKYTAVGRKEIVLFFYLYAISEVLAIFLDSAIIPTYSQVYLYFSAVYIGFKTAIFWCLLLNGFIGFQFAEDGTPKSLWSLRLSSLVLFGVGLFVSLATFKGFAGMSPTKQVGLFIVELLFPLICVAIYVVSQVILVLRTLDDRWPLGDIFFGTGFFAAGLILMYGFSDQICTAVKHYIDGTFFGTLCMLLAVMMVYKYWDSITKEDLEFSVGSKQSVWEVKDPLLGSEPDMLGSAQTHESSYRGSSPNRLAPHSQGGYPHAGDAKSPMGYPPNGQYGGAAY</sequence>
<evidence type="ECO:0000313" key="1">
    <source>
        <dbReference type="EMBL" id="PWN49928.1"/>
    </source>
</evidence>